<feature type="domain" description="STAS" evidence="1">
    <location>
        <begin position="20"/>
        <end position="97"/>
    </location>
</feature>
<keyword evidence="3" id="KW-1185">Reference proteome</keyword>
<organism evidence="2 3">
    <name type="scientific">Nonomuraea spiralis</name>
    <dbReference type="NCBI Taxonomy" id="46182"/>
    <lineage>
        <taxon>Bacteria</taxon>
        <taxon>Bacillati</taxon>
        <taxon>Actinomycetota</taxon>
        <taxon>Actinomycetes</taxon>
        <taxon>Streptosporangiales</taxon>
        <taxon>Streptosporangiaceae</taxon>
        <taxon>Nonomuraea</taxon>
    </lineage>
</organism>
<dbReference type="InterPro" id="IPR036513">
    <property type="entry name" value="STAS_dom_sf"/>
</dbReference>
<dbReference type="Pfam" id="PF13466">
    <property type="entry name" value="STAS_2"/>
    <property type="match status" value="1"/>
</dbReference>
<proteinExistence type="predicted"/>
<dbReference type="InterPro" id="IPR002645">
    <property type="entry name" value="STAS_dom"/>
</dbReference>
<sequence length="126" mass="13462">MTDRTGGPADVLPMVHPFGLRVRGELDRHGRPALARALAWASRIGEADIHLDLSELTFIDAGGLRLIIGTATDLPPPRRLVLQHAPASVRELLALLGWRLGPGHHLYPVAGESHPHGPDPAPSPPS</sequence>
<dbReference type="EMBL" id="JBHMEI010000067">
    <property type="protein sequence ID" value="MFB9208021.1"/>
    <property type="molecule type" value="Genomic_DNA"/>
</dbReference>
<evidence type="ECO:0000313" key="2">
    <source>
        <dbReference type="EMBL" id="MFB9208021.1"/>
    </source>
</evidence>
<evidence type="ECO:0000259" key="1">
    <source>
        <dbReference type="PROSITE" id="PS50801"/>
    </source>
</evidence>
<dbReference type="CDD" id="cd07043">
    <property type="entry name" value="STAS_anti-anti-sigma_factors"/>
    <property type="match status" value="1"/>
</dbReference>
<gene>
    <name evidence="2" type="ORF">ACFFV7_43050</name>
</gene>
<dbReference type="InterPro" id="IPR058548">
    <property type="entry name" value="MlaB-like_STAS"/>
</dbReference>
<comment type="caution">
    <text evidence="2">The sequence shown here is derived from an EMBL/GenBank/DDBJ whole genome shotgun (WGS) entry which is preliminary data.</text>
</comment>
<accession>A0ABV5ITY6</accession>
<dbReference type="PROSITE" id="PS50801">
    <property type="entry name" value="STAS"/>
    <property type="match status" value="1"/>
</dbReference>
<dbReference type="SUPFAM" id="SSF52091">
    <property type="entry name" value="SpoIIaa-like"/>
    <property type="match status" value="1"/>
</dbReference>
<evidence type="ECO:0000313" key="3">
    <source>
        <dbReference type="Proteomes" id="UP001589647"/>
    </source>
</evidence>
<name>A0ABV5ITY6_9ACTN</name>
<dbReference type="Gene3D" id="3.30.750.24">
    <property type="entry name" value="STAS domain"/>
    <property type="match status" value="1"/>
</dbReference>
<dbReference type="Proteomes" id="UP001589647">
    <property type="component" value="Unassembled WGS sequence"/>
</dbReference>
<reference evidence="2 3" key="1">
    <citation type="submission" date="2024-09" db="EMBL/GenBank/DDBJ databases">
        <authorList>
            <person name="Sun Q."/>
            <person name="Mori K."/>
        </authorList>
    </citation>
    <scope>NUCLEOTIDE SEQUENCE [LARGE SCALE GENOMIC DNA]</scope>
    <source>
        <strain evidence="2 3">CCM 3426</strain>
    </source>
</reference>
<dbReference type="RefSeq" id="WP_189648575.1">
    <property type="nucleotide sequence ID" value="NZ_BMRC01000007.1"/>
</dbReference>
<protein>
    <submittedName>
        <fullName evidence="2">STAS domain-containing protein</fullName>
    </submittedName>
</protein>